<dbReference type="KEGG" id="acou:A5CBH24_15810"/>
<dbReference type="PANTHER" id="PTHR45661">
    <property type="entry name" value="SURFACE ANTIGEN"/>
    <property type="match status" value="1"/>
</dbReference>
<dbReference type="PANTHER" id="PTHR45661:SF3">
    <property type="entry name" value="IG-LIKE DOMAIN-CONTAINING PROTEIN"/>
    <property type="match status" value="1"/>
</dbReference>
<dbReference type="OrthoDB" id="1063494at2"/>
<dbReference type="SUPFAM" id="SSF52058">
    <property type="entry name" value="L domain-like"/>
    <property type="match status" value="1"/>
</dbReference>
<evidence type="ECO:0000313" key="2">
    <source>
        <dbReference type="EMBL" id="BBL04268.1"/>
    </source>
</evidence>
<dbReference type="InterPro" id="IPR032675">
    <property type="entry name" value="LRR_dom_sf"/>
</dbReference>
<dbReference type="Pfam" id="PF13306">
    <property type="entry name" value="LRR_5"/>
    <property type="match status" value="1"/>
</dbReference>
<dbReference type="PROSITE" id="PS51257">
    <property type="entry name" value="PROKAR_LIPOPROTEIN"/>
    <property type="match status" value="1"/>
</dbReference>
<dbReference type="Gene3D" id="3.40.50.12480">
    <property type="match status" value="2"/>
</dbReference>
<evidence type="ECO:0000256" key="1">
    <source>
        <dbReference type="SAM" id="SignalP"/>
    </source>
</evidence>
<gene>
    <name evidence="2" type="ORF">A5CBH24_15810</name>
</gene>
<keyword evidence="1" id="KW-0732">Signal</keyword>
<dbReference type="InterPro" id="IPR026906">
    <property type="entry name" value="LRR_5"/>
</dbReference>
<dbReference type="Gene3D" id="3.80.10.10">
    <property type="entry name" value="Ribonuclease Inhibitor"/>
    <property type="match status" value="1"/>
</dbReference>
<dbReference type="InterPro" id="IPR053139">
    <property type="entry name" value="Surface_bspA-like"/>
</dbReference>
<sequence>MKKIIFRMMAIVLVLGVAACSRTDETADTPSDQKITELGVIAQSTRSTLGDDNWVEWDANDSFSVFSSMSFSSEFTIKELLDEGHGAKLEGMTIPADTYYILYPYIMDAMIAEGKIHARNIVPATQPLVENTFDHKQNPAVGHTEGAETVAPMKNIAGLVKVRVTGKIDLRRITLMSNSDNELIAGTGTIDAKTGELTIDESEGSASVTLTASKSIPLTDTPKTFYFVVAPRTFASGFTLTFIGSKEGKNYRFTHTTHNEATITASKILNITKVFDIDITEETVEMEPGITYTADKEIFISDNTFVPAALDSDYDETTKTGRIYFEKGVEVTKVGANAFESTALQTIDLPETIEEIAAGAFKNCAELTEIGNLEKVSAIGTLAFSGCSQLKDITLSPTLAAIEDGTFKNCTALTSVDLSGVATIGDTAFENCTALVMVTLSDKTASIGVGAFDGCAGLSVIDIPNSITEISDNVFRDCSKLTEITIPAGVTRIGVHAFYGCTELRTVNCKPMMPPSVYSDSFPTTSPEMVINVQADALKQYQENTEWNQFYGRFLRSAAL</sequence>
<dbReference type="Proteomes" id="UP000318946">
    <property type="component" value="Chromosome"/>
</dbReference>
<organism evidence="2 3">
    <name type="scientific">Alistipes communis</name>
    <dbReference type="NCBI Taxonomy" id="2585118"/>
    <lineage>
        <taxon>Bacteria</taxon>
        <taxon>Pseudomonadati</taxon>
        <taxon>Bacteroidota</taxon>
        <taxon>Bacteroidia</taxon>
        <taxon>Bacteroidales</taxon>
        <taxon>Rikenellaceae</taxon>
        <taxon>Alistipes</taxon>
    </lineage>
</organism>
<evidence type="ECO:0000313" key="3">
    <source>
        <dbReference type="Proteomes" id="UP000318946"/>
    </source>
</evidence>
<feature type="chain" id="PRO_5021384544" description="Cell surface protein" evidence="1">
    <location>
        <begin position="20"/>
        <end position="560"/>
    </location>
</feature>
<evidence type="ECO:0008006" key="4">
    <source>
        <dbReference type="Google" id="ProtNLM"/>
    </source>
</evidence>
<dbReference type="GeneID" id="78342298"/>
<keyword evidence="3" id="KW-1185">Reference proteome</keyword>
<accession>A0A4Y1WVV7</accession>
<dbReference type="AlphaFoldDB" id="A0A4Y1WVV7"/>
<protein>
    <recommendedName>
        <fullName evidence="4">Cell surface protein</fullName>
    </recommendedName>
</protein>
<feature type="signal peptide" evidence="1">
    <location>
        <begin position="1"/>
        <end position="19"/>
    </location>
</feature>
<dbReference type="RefSeq" id="WP_141412761.1">
    <property type="nucleotide sequence ID" value="NZ_AP019735.1"/>
</dbReference>
<name>A0A4Y1WVV7_9BACT</name>
<proteinExistence type="predicted"/>
<reference evidence="3" key="1">
    <citation type="submission" date="2019-06" db="EMBL/GenBank/DDBJ databases">
        <title>Alistipes onderdonkii subsp. vulgaris subsp. nov., Alistipes dispar sp. nov. and Alistipes communis sp. nov., isolated from human faeces, and creation of Alistipes onderdonkii subsp. onderdonkii subsp. nov.</title>
        <authorList>
            <person name="Sakamoto M."/>
            <person name="Ikeyama N."/>
            <person name="Ogata Y."/>
            <person name="Suda W."/>
            <person name="Iino T."/>
            <person name="Hattori M."/>
            <person name="Ohkuma M."/>
        </authorList>
    </citation>
    <scope>NUCLEOTIDE SEQUENCE [LARGE SCALE GENOMIC DNA]</scope>
    <source>
        <strain evidence="3">5CBH24</strain>
    </source>
</reference>
<dbReference type="EMBL" id="AP019735">
    <property type="protein sequence ID" value="BBL04268.1"/>
    <property type="molecule type" value="Genomic_DNA"/>
</dbReference>